<feature type="domain" description="SAP" evidence="18">
    <location>
        <begin position="589"/>
        <end position="623"/>
    </location>
</feature>
<dbReference type="SUPFAM" id="SSF68906">
    <property type="entry name" value="SAP domain"/>
    <property type="match status" value="1"/>
</dbReference>
<dbReference type="InterPro" id="IPR036361">
    <property type="entry name" value="SAP_dom_sf"/>
</dbReference>
<evidence type="ECO:0000256" key="9">
    <source>
        <dbReference type="ARBA" id="ARBA00022801"/>
    </source>
</evidence>
<evidence type="ECO:0000256" key="11">
    <source>
        <dbReference type="ARBA" id="ARBA00022840"/>
    </source>
</evidence>
<dbReference type="Pfam" id="PF03731">
    <property type="entry name" value="Ku_N"/>
    <property type="match status" value="1"/>
</dbReference>
<proteinExistence type="inferred from homology"/>
<dbReference type="PANTHER" id="PTHR12604:SF2">
    <property type="entry name" value="X-RAY REPAIR CROSS-COMPLEMENTING PROTEIN 6"/>
    <property type="match status" value="1"/>
</dbReference>
<dbReference type="InterPro" id="IPR003034">
    <property type="entry name" value="SAP_dom"/>
</dbReference>
<evidence type="ECO:0000259" key="18">
    <source>
        <dbReference type="PROSITE" id="PS50800"/>
    </source>
</evidence>
<protein>
    <recommendedName>
        <fullName evidence="5">ATP-dependent DNA helicase II subunit 1</fullName>
        <ecNumber evidence="4">3.6.4.12</ecNumber>
    </recommendedName>
    <alternativeName>
        <fullName evidence="17">ATP-dependent DNA helicase II subunit Ku70</fullName>
    </alternativeName>
</protein>
<dbReference type="SUPFAM" id="SSF100939">
    <property type="entry name" value="SPOC domain-like"/>
    <property type="match status" value="1"/>
</dbReference>
<keyword evidence="14" id="KW-0233">DNA recombination</keyword>
<dbReference type="SMART" id="SM00559">
    <property type="entry name" value="Ku78"/>
    <property type="match status" value="1"/>
</dbReference>
<dbReference type="PIRSF" id="PIRSF003033">
    <property type="entry name" value="Ku70"/>
    <property type="match status" value="1"/>
</dbReference>
<dbReference type="EC" id="3.6.4.12" evidence="4"/>
<dbReference type="GO" id="GO:0005524">
    <property type="term" value="F:ATP binding"/>
    <property type="evidence" value="ECO:0007669"/>
    <property type="project" value="UniProtKB-KW"/>
</dbReference>
<keyword evidence="10 19" id="KW-0347">Helicase</keyword>
<evidence type="ECO:0000313" key="19">
    <source>
        <dbReference type="EMBL" id="AYO41061.1"/>
    </source>
</evidence>
<dbReference type="SUPFAM" id="SSF53300">
    <property type="entry name" value="vWA-like"/>
    <property type="match status" value="1"/>
</dbReference>
<evidence type="ECO:0000256" key="6">
    <source>
        <dbReference type="ARBA" id="ARBA00022454"/>
    </source>
</evidence>
<dbReference type="NCBIfam" id="TIGR00578">
    <property type="entry name" value="ku70"/>
    <property type="match status" value="1"/>
</dbReference>
<dbReference type="InterPro" id="IPR006165">
    <property type="entry name" value="Ku70"/>
</dbReference>
<dbReference type="InterPro" id="IPR047087">
    <property type="entry name" value="KU70_core_dom"/>
</dbReference>
<dbReference type="AlphaFoldDB" id="A0A3G2RZ47"/>
<keyword evidence="9 19" id="KW-0378">Hydrolase</keyword>
<reference evidence="19 20" key="1">
    <citation type="submission" date="2018-10" db="EMBL/GenBank/DDBJ databases">
        <title>Complete genome sequence of Malassezia restricta CBS 7877.</title>
        <authorList>
            <person name="Morand S.C."/>
            <person name="Bertignac M."/>
            <person name="Iltis A."/>
            <person name="Kolder I."/>
            <person name="Pirovano W."/>
            <person name="Jourdain R."/>
            <person name="Clavaud C."/>
        </authorList>
    </citation>
    <scope>NUCLEOTIDE SEQUENCE [LARGE SCALE GENOMIC DNA]</scope>
    <source>
        <strain evidence="19 20">CBS 7877</strain>
    </source>
</reference>
<dbReference type="GO" id="GO:0000723">
    <property type="term" value="P:telomere maintenance"/>
    <property type="evidence" value="ECO:0007669"/>
    <property type="project" value="InterPro"/>
</dbReference>
<evidence type="ECO:0000256" key="1">
    <source>
        <dbReference type="ARBA" id="ARBA00004123"/>
    </source>
</evidence>
<evidence type="ECO:0000256" key="14">
    <source>
        <dbReference type="ARBA" id="ARBA00023172"/>
    </source>
</evidence>
<dbReference type="GO" id="GO:0003690">
    <property type="term" value="F:double-stranded DNA binding"/>
    <property type="evidence" value="ECO:0007669"/>
    <property type="project" value="TreeGrafter"/>
</dbReference>
<dbReference type="Pfam" id="PF03730">
    <property type="entry name" value="Ku_C"/>
    <property type="match status" value="1"/>
</dbReference>
<keyword evidence="13" id="KW-0238">DNA-binding</keyword>
<evidence type="ECO:0000256" key="13">
    <source>
        <dbReference type="ARBA" id="ARBA00023125"/>
    </source>
</evidence>
<evidence type="ECO:0000256" key="2">
    <source>
        <dbReference type="ARBA" id="ARBA00004574"/>
    </source>
</evidence>
<dbReference type="SMART" id="SM00513">
    <property type="entry name" value="SAP"/>
    <property type="match status" value="1"/>
</dbReference>
<dbReference type="GO" id="GO:0003678">
    <property type="term" value="F:DNA helicase activity"/>
    <property type="evidence" value="ECO:0007669"/>
    <property type="project" value="UniProtKB-EC"/>
</dbReference>
<dbReference type="GO" id="GO:0000781">
    <property type="term" value="C:chromosome, telomeric region"/>
    <property type="evidence" value="ECO:0007669"/>
    <property type="project" value="UniProtKB-SubCell"/>
</dbReference>
<dbReference type="GO" id="GO:0016787">
    <property type="term" value="F:hydrolase activity"/>
    <property type="evidence" value="ECO:0007669"/>
    <property type="project" value="UniProtKB-KW"/>
</dbReference>
<dbReference type="Gene3D" id="4.10.970.10">
    <property type="entry name" value="Ku70, bridge and pillars"/>
    <property type="match status" value="1"/>
</dbReference>
<dbReference type="InterPro" id="IPR005161">
    <property type="entry name" value="Ku_N"/>
</dbReference>
<keyword evidence="8" id="KW-0227">DNA damage</keyword>
<evidence type="ECO:0000256" key="10">
    <source>
        <dbReference type="ARBA" id="ARBA00022806"/>
    </source>
</evidence>
<keyword evidence="6" id="KW-0158">Chromosome</keyword>
<keyword evidence="15" id="KW-0234">DNA repair</keyword>
<keyword evidence="20" id="KW-1185">Reference proteome</keyword>
<dbReference type="Proteomes" id="UP000269793">
    <property type="component" value="Chromosome I"/>
</dbReference>
<comment type="subcellular location">
    <subcellularLocation>
        <location evidence="2">Chromosome</location>
        <location evidence="2">Telomere</location>
    </subcellularLocation>
    <subcellularLocation>
        <location evidence="1">Nucleus</location>
    </subcellularLocation>
</comment>
<dbReference type="InterPro" id="IPR036465">
    <property type="entry name" value="vWFA_dom_sf"/>
</dbReference>
<dbReference type="PROSITE" id="PS50800">
    <property type="entry name" value="SAP"/>
    <property type="match status" value="1"/>
</dbReference>
<dbReference type="Gene3D" id="2.40.290.10">
    <property type="match status" value="1"/>
</dbReference>
<evidence type="ECO:0000256" key="4">
    <source>
        <dbReference type="ARBA" id="ARBA00012551"/>
    </source>
</evidence>
<comment type="similarity">
    <text evidence="3">Belongs to the ku70 family.</text>
</comment>
<name>A0A3G2RZ47_MALR7</name>
<evidence type="ECO:0000256" key="15">
    <source>
        <dbReference type="ARBA" id="ARBA00023204"/>
    </source>
</evidence>
<evidence type="ECO:0000256" key="12">
    <source>
        <dbReference type="ARBA" id="ARBA00022895"/>
    </source>
</evidence>
<dbReference type="PANTHER" id="PTHR12604">
    <property type="entry name" value="KU AUTOANTIGEN DNA HELICASE"/>
    <property type="match status" value="1"/>
</dbReference>
<dbReference type="GO" id="GO:0006310">
    <property type="term" value="P:DNA recombination"/>
    <property type="evidence" value="ECO:0007669"/>
    <property type="project" value="UniProtKB-KW"/>
</dbReference>
<evidence type="ECO:0000256" key="8">
    <source>
        <dbReference type="ARBA" id="ARBA00022763"/>
    </source>
</evidence>
<dbReference type="FunFam" id="2.40.290.10:FF:000001">
    <property type="entry name" value="X-ray repair cross complementing 6"/>
    <property type="match status" value="1"/>
</dbReference>
<dbReference type="InterPro" id="IPR016194">
    <property type="entry name" value="SPOC-like_C_dom_sf"/>
</dbReference>
<dbReference type="Gene3D" id="1.10.1600.10">
    <property type="match status" value="1"/>
</dbReference>
<dbReference type="Gene3D" id="3.40.50.410">
    <property type="entry name" value="von Willebrand factor, type A domain"/>
    <property type="match status" value="1"/>
</dbReference>
<sequence>MDATEPAASALPWEGYFHRDAVLFVIDAGMHMHEEVEHETAFIMALRAALRFMHIKLVSSPKDYVGIMLWNTEASRMITPSKNPYYPHTIEYARLKQVDVPTTFELQQLLTAMQADPPAARTRFPPASSTMNVDHVLANALHVITASVRAGTRRVFFLTNQDEPHAPPHKKYIQKACIDRIRDYYRRGIEVEPFFLGSSFRMHAFYADILGVYDDGLLQDTLRPWRLRQLQDQNGPKHSAWDSTSKFAELEEQISSREMPKRVVLDLLMDLGPLSKTSHATRWRIHVKGYNLISEATRDLPVKVTSYGHEDPYDLYEVVNITRPVRAANGEPVQPEQITNAYELRAASSHDYVTFSDEEMQGLRQCGSIPGLVLLGFKDRSTLHFYENIKHAYFLYPSDLEHPGSKCAFAALLQSMLTKDKLALTLFTPRENTTPSIAVLLPQAEELDEDGQQCQPPGMHLIVMPFADDIRTPPPIKTLSAKPEQVGAASKIIESYTRKSPFNPDVFVNPALQFHYDLLVAQAFHTPMPTYRDTILPDYDMIERRSRSFIQAWHETLQQDARVQTDKAVESSSAVPDDLVRRLHRQGTLGQLTVHDLKQACDMYGLRKHSRKAELVDTLSQYLSSH</sequence>
<dbReference type="InterPro" id="IPR027388">
    <property type="entry name" value="Ku70_bridge/pillars_dom_sf"/>
</dbReference>
<evidence type="ECO:0000256" key="3">
    <source>
        <dbReference type="ARBA" id="ARBA00005240"/>
    </source>
</evidence>
<dbReference type="VEuPathDB" id="FungiDB:DNF11_0111"/>
<keyword evidence="11" id="KW-0067">ATP-binding</keyword>
<evidence type="ECO:0000313" key="20">
    <source>
        <dbReference type="Proteomes" id="UP000269793"/>
    </source>
</evidence>
<dbReference type="InterPro" id="IPR006164">
    <property type="entry name" value="DNA_bd_Ku70/Ku80"/>
</dbReference>
<dbReference type="Pfam" id="PF02735">
    <property type="entry name" value="Ku"/>
    <property type="match status" value="1"/>
</dbReference>
<organism evidence="19 20">
    <name type="scientific">Malassezia restricta (strain ATCC 96810 / NBRC 103918 / CBS 7877)</name>
    <name type="common">Seborrheic dermatitis infection agent</name>
    <dbReference type="NCBI Taxonomy" id="425264"/>
    <lineage>
        <taxon>Eukaryota</taxon>
        <taxon>Fungi</taxon>
        <taxon>Dikarya</taxon>
        <taxon>Basidiomycota</taxon>
        <taxon>Ustilaginomycotina</taxon>
        <taxon>Malasseziomycetes</taxon>
        <taxon>Malasseziales</taxon>
        <taxon>Malasseziaceae</taxon>
        <taxon>Malassezia</taxon>
    </lineage>
</organism>
<dbReference type="GO" id="GO:0006303">
    <property type="term" value="P:double-strand break repair via nonhomologous end joining"/>
    <property type="evidence" value="ECO:0007669"/>
    <property type="project" value="InterPro"/>
</dbReference>
<dbReference type="GO" id="GO:0042162">
    <property type="term" value="F:telomeric DNA binding"/>
    <property type="evidence" value="ECO:0007669"/>
    <property type="project" value="InterPro"/>
</dbReference>
<gene>
    <name evidence="19" type="primary">ku70</name>
    <name evidence="19" type="ORF">DNF11_0111</name>
</gene>
<dbReference type="EMBL" id="CP033148">
    <property type="protein sequence ID" value="AYO41061.1"/>
    <property type="molecule type" value="Genomic_DNA"/>
</dbReference>
<evidence type="ECO:0000256" key="17">
    <source>
        <dbReference type="ARBA" id="ARBA00031811"/>
    </source>
</evidence>
<dbReference type="GO" id="GO:0003684">
    <property type="term" value="F:damaged DNA binding"/>
    <property type="evidence" value="ECO:0007669"/>
    <property type="project" value="InterPro"/>
</dbReference>
<keyword evidence="12" id="KW-0779">Telomere</keyword>
<evidence type="ECO:0000256" key="5">
    <source>
        <dbReference type="ARBA" id="ARBA00021796"/>
    </source>
</evidence>
<keyword evidence="16" id="KW-0539">Nucleus</keyword>
<keyword evidence="7" id="KW-0547">Nucleotide-binding</keyword>
<accession>A0A3G2RZ47</accession>
<dbReference type="CDD" id="cd00788">
    <property type="entry name" value="KU70"/>
    <property type="match status" value="1"/>
</dbReference>
<dbReference type="GO" id="GO:0043564">
    <property type="term" value="C:Ku70:Ku80 complex"/>
    <property type="evidence" value="ECO:0007669"/>
    <property type="project" value="InterPro"/>
</dbReference>
<dbReference type="InterPro" id="IPR005160">
    <property type="entry name" value="Ku_C"/>
</dbReference>
<dbReference type="STRING" id="425264.A0A3G2RZ47"/>
<dbReference type="Gene3D" id="1.10.720.30">
    <property type="entry name" value="SAP domain"/>
    <property type="match status" value="1"/>
</dbReference>
<evidence type="ECO:0000256" key="7">
    <source>
        <dbReference type="ARBA" id="ARBA00022741"/>
    </source>
</evidence>
<dbReference type="OrthoDB" id="761538at2759"/>
<evidence type="ECO:0000256" key="16">
    <source>
        <dbReference type="ARBA" id="ARBA00023242"/>
    </source>
</evidence>